<dbReference type="PANTHER" id="PTHR43736:SF1">
    <property type="entry name" value="DIHYDRONEOPTERIN TRIPHOSPHATE DIPHOSPHATASE"/>
    <property type="match status" value="1"/>
</dbReference>
<evidence type="ECO:0000313" key="3">
    <source>
        <dbReference type="Proteomes" id="UP000235584"/>
    </source>
</evidence>
<sequence length="141" mass="16718">MNDQDLKKKVQVVVIADNHLLLFEFNNQIPNNYVGFQNITGGVEGDESYEEAAKRELWEEAGLKASVIDLNLRYEFFDRWKKQCVEQVYLCHLDEKPEITLNEEHLFFKWVPFNEVNPKDYTFPTNYEAFVMAKKYLEGKK</sequence>
<dbReference type="Gene3D" id="3.90.79.10">
    <property type="entry name" value="Nucleoside Triphosphate Pyrophosphohydrolase"/>
    <property type="match status" value="1"/>
</dbReference>
<dbReference type="SUPFAM" id="SSF55811">
    <property type="entry name" value="Nudix"/>
    <property type="match status" value="1"/>
</dbReference>
<dbReference type="EMBL" id="CP025704">
    <property type="protein sequence ID" value="AUN96871.1"/>
    <property type="molecule type" value="Genomic_DNA"/>
</dbReference>
<dbReference type="AlphaFoldDB" id="A0A2K9NMW6"/>
<accession>A0A2K9NMW6</accession>
<reference evidence="2 3" key="1">
    <citation type="submission" date="2018-01" db="EMBL/GenBank/DDBJ databases">
        <title>Complete genome sequence of Bacteriovorax stolpii DSM12778.</title>
        <authorList>
            <person name="Tang B."/>
            <person name="Chang J."/>
        </authorList>
    </citation>
    <scope>NUCLEOTIDE SEQUENCE [LARGE SCALE GENOMIC DNA]</scope>
    <source>
        <strain evidence="2 3">DSM 12778</strain>
    </source>
</reference>
<dbReference type="RefSeq" id="WP_102242166.1">
    <property type="nucleotide sequence ID" value="NZ_CP025704.1"/>
</dbReference>
<dbReference type="PROSITE" id="PS51462">
    <property type="entry name" value="NUDIX"/>
    <property type="match status" value="1"/>
</dbReference>
<name>A0A2K9NMW6_BACTC</name>
<dbReference type="InterPro" id="IPR000086">
    <property type="entry name" value="NUDIX_hydrolase_dom"/>
</dbReference>
<protein>
    <submittedName>
        <fullName evidence="2">Uncharacterized protein</fullName>
    </submittedName>
</protein>
<dbReference type="InterPro" id="IPR015797">
    <property type="entry name" value="NUDIX_hydrolase-like_dom_sf"/>
</dbReference>
<dbReference type="PROSITE" id="PS00893">
    <property type="entry name" value="NUDIX_BOX"/>
    <property type="match status" value="1"/>
</dbReference>
<dbReference type="PANTHER" id="PTHR43736">
    <property type="entry name" value="ADP-RIBOSE PYROPHOSPHATASE"/>
    <property type="match status" value="1"/>
</dbReference>
<evidence type="ECO:0000313" key="2">
    <source>
        <dbReference type="EMBL" id="AUN96871.1"/>
    </source>
</evidence>
<dbReference type="GO" id="GO:0016787">
    <property type="term" value="F:hydrolase activity"/>
    <property type="evidence" value="ECO:0007669"/>
    <property type="project" value="UniProtKB-KW"/>
</dbReference>
<dbReference type="Proteomes" id="UP000235584">
    <property type="component" value="Chromosome"/>
</dbReference>
<evidence type="ECO:0000256" key="1">
    <source>
        <dbReference type="ARBA" id="ARBA00022801"/>
    </source>
</evidence>
<dbReference type="Pfam" id="PF00293">
    <property type="entry name" value="NUDIX"/>
    <property type="match status" value="1"/>
</dbReference>
<dbReference type="InterPro" id="IPR020084">
    <property type="entry name" value="NUDIX_hydrolase_CS"/>
</dbReference>
<keyword evidence="1" id="KW-0378">Hydrolase</keyword>
<dbReference type="OrthoDB" id="7066556at2"/>
<dbReference type="KEGG" id="bsto:C0V70_01865"/>
<proteinExistence type="predicted"/>
<organism evidence="2 3">
    <name type="scientific">Bacteriovorax stolpii</name>
    <name type="common">Bdellovibrio stolpii</name>
    <dbReference type="NCBI Taxonomy" id="960"/>
    <lineage>
        <taxon>Bacteria</taxon>
        <taxon>Pseudomonadati</taxon>
        <taxon>Bdellovibrionota</taxon>
        <taxon>Bacteriovoracia</taxon>
        <taxon>Bacteriovoracales</taxon>
        <taxon>Bacteriovoracaceae</taxon>
        <taxon>Bacteriovorax</taxon>
    </lineage>
</organism>
<keyword evidence="3" id="KW-1185">Reference proteome</keyword>
<gene>
    <name evidence="2" type="ORF">C0V70_01865</name>
</gene>